<gene>
    <name evidence="2" type="ORF">HERILL_LOCUS2381</name>
</gene>
<feature type="compositionally biased region" description="Polar residues" evidence="1">
    <location>
        <begin position="132"/>
        <end position="141"/>
    </location>
</feature>
<accession>A0A7R8UED2</accession>
<name>A0A7R8UED2_HERIL</name>
<dbReference type="Proteomes" id="UP000594454">
    <property type="component" value="Chromosome 1"/>
</dbReference>
<keyword evidence="3" id="KW-1185">Reference proteome</keyword>
<evidence type="ECO:0000313" key="3">
    <source>
        <dbReference type="Proteomes" id="UP000594454"/>
    </source>
</evidence>
<feature type="region of interest" description="Disordered" evidence="1">
    <location>
        <begin position="45"/>
        <end position="143"/>
    </location>
</feature>
<feature type="compositionally biased region" description="Polar residues" evidence="1">
    <location>
        <begin position="91"/>
        <end position="105"/>
    </location>
</feature>
<proteinExistence type="predicted"/>
<dbReference type="InParanoid" id="A0A7R8UED2"/>
<dbReference type="OrthoDB" id="8065929at2759"/>
<dbReference type="EMBL" id="LR899009">
    <property type="protein sequence ID" value="CAD7079149.1"/>
    <property type="molecule type" value="Genomic_DNA"/>
</dbReference>
<protein>
    <submittedName>
        <fullName evidence="2">Uncharacterized protein</fullName>
    </submittedName>
</protein>
<evidence type="ECO:0000256" key="1">
    <source>
        <dbReference type="SAM" id="MobiDB-lite"/>
    </source>
</evidence>
<reference evidence="2 3" key="1">
    <citation type="submission" date="2020-11" db="EMBL/GenBank/DDBJ databases">
        <authorList>
            <person name="Wallbank WR R."/>
            <person name="Pardo Diaz C."/>
            <person name="Kozak K."/>
            <person name="Martin S."/>
            <person name="Jiggins C."/>
            <person name="Moest M."/>
            <person name="Warren A I."/>
            <person name="Generalovic N T."/>
            <person name="Byers J.R.P. K."/>
            <person name="Montejo-Kovacevich G."/>
            <person name="Yen C E."/>
        </authorList>
    </citation>
    <scope>NUCLEOTIDE SEQUENCE [LARGE SCALE GENOMIC DNA]</scope>
</reference>
<sequence>MISILYANALNVQILPQTLSSARRLIPADSPSSFSSSSSLSASLFASDAESSSEEVSENYDSFPRYSSTFTAEDLSTGDEKQQDEKRDGDSSQGQNPLLESNESGQILEFTDDSNEFSSILSRDPKPDDHQQSAGIPSSIENVAGSAELRTQYPKALKSSPSASQSEQRLTRPQALNIARRFPLKVLGQRVPTSIINHSPTLFNPNTDTTTFAQNGAGTPIRNAGNTVIQRIRHPQTIIEHRPATTLITQLAPGRRTISLLHDILN</sequence>
<evidence type="ECO:0000313" key="2">
    <source>
        <dbReference type="EMBL" id="CAD7079149.1"/>
    </source>
</evidence>
<organism evidence="2 3">
    <name type="scientific">Hermetia illucens</name>
    <name type="common">Black soldier fly</name>
    <dbReference type="NCBI Taxonomy" id="343691"/>
    <lineage>
        <taxon>Eukaryota</taxon>
        <taxon>Metazoa</taxon>
        <taxon>Ecdysozoa</taxon>
        <taxon>Arthropoda</taxon>
        <taxon>Hexapoda</taxon>
        <taxon>Insecta</taxon>
        <taxon>Pterygota</taxon>
        <taxon>Neoptera</taxon>
        <taxon>Endopterygota</taxon>
        <taxon>Diptera</taxon>
        <taxon>Brachycera</taxon>
        <taxon>Stratiomyomorpha</taxon>
        <taxon>Stratiomyidae</taxon>
        <taxon>Hermetiinae</taxon>
        <taxon>Hermetia</taxon>
    </lineage>
</organism>
<feature type="compositionally biased region" description="Basic and acidic residues" evidence="1">
    <location>
        <begin position="78"/>
        <end position="90"/>
    </location>
</feature>
<dbReference type="AlphaFoldDB" id="A0A7R8UED2"/>